<dbReference type="EMBL" id="CP047423">
    <property type="protein sequence ID" value="QPD05858.1"/>
    <property type="molecule type" value="Genomic_DNA"/>
</dbReference>
<evidence type="ECO:0000313" key="1">
    <source>
        <dbReference type="EMBL" id="QPD05858.1"/>
    </source>
</evidence>
<evidence type="ECO:0000313" key="2">
    <source>
        <dbReference type="Proteomes" id="UP000593737"/>
    </source>
</evidence>
<evidence type="ECO:0008006" key="3">
    <source>
        <dbReference type="Google" id="ProtNLM"/>
    </source>
</evidence>
<accession>A0A7S8FHG1</accession>
<name>A0A7S8FHG1_9BACT</name>
<reference evidence="1 2" key="1">
    <citation type="journal article" date="2020" name="ISME J.">
        <title>Enrichment and physiological characterization of a novel comammox Nitrospira indicates ammonium inhibition of complete nitrification.</title>
        <authorList>
            <person name="Sakoula D."/>
            <person name="Koch H."/>
            <person name="Frank J."/>
            <person name="Jetten M.S.M."/>
            <person name="van Kessel M.A.H.J."/>
            <person name="Lucker S."/>
        </authorList>
    </citation>
    <scope>NUCLEOTIDE SEQUENCE [LARGE SCALE GENOMIC DNA]</scope>
    <source>
        <strain evidence="1">Comreactor17</strain>
    </source>
</reference>
<proteinExistence type="predicted"/>
<dbReference type="AlphaFoldDB" id="A0A7S8FHG1"/>
<organism evidence="1 2">
    <name type="scientific">Candidatus Nitrospira kreftii</name>
    <dbReference type="NCBI Taxonomy" id="2652173"/>
    <lineage>
        <taxon>Bacteria</taxon>
        <taxon>Pseudomonadati</taxon>
        <taxon>Nitrospirota</taxon>
        <taxon>Nitrospiria</taxon>
        <taxon>Nitrospirales</taxon>
        <taxon>Nitrospiraceae</taxon>
        <taxon>Nitrospira</taxon>
    </lineage>
</organism>
<gene>
    <name evidence="1" type="ORF">Nkreftii_003632</name>
</gene>
<dbReference type="KEGG" id="nkf:Nkreftii_003632"/>
<protein>
    <recommendedName>
        <fullName evidence="3">Outer membrane protein beta-barrel domain-containing protein</fullName>
    </recommendedName>
</protein>
<dbReference type="Proteomes" id="UP000593737">
    <property type="component" value="Chromosome"/>
</dbReference>
<sequence>MCTVVVRRAVVWSAVLVWLIGIEVPRASADPETDARRFQIEFETGAIWQGRNEIHIPDSATGTRFSLADIQDSTPIVQRRVEATWHPGRRHALRFVYQPLGFSGTGSFSAPVLFAGGIFTPGAPVESDYKFDSYRVTYRYLFYESSTWRLSAGATAFIRDAKVELRQAGSTATDSNVGFVPLLSFNAEYRFAPRWMAVVDVDGLVAPQGRAFDAAAKIRHDLTDHWSVSAGYRTFEGGVDNGERFAFGWFHFAVVSIGYRY</sequence>